<comment type="caution">
    <text evidence="1">The sequence shown here is derived from an EMBL/GenBank/DDBJ whole genome shotgun (WGS) entry which is preliminary data.</text>
</comment>
<reference evidence="1" key="1">
    <citation type="journal article" date="2014" name="Front. Microbiol.">
        <title>High frequency of phylogenetically diverse reductive dehalogenase-homologous genes in deep subseafloor sedimentary metagenomes.</title>
        <authorList>
            <person name="Kawai M."/>
            <person name="Futagami T."/>
            <person name="Toyoda A."/>
            <person name="Takaki Y."/>
            <person name="Nishi S."/>
            <person name="Hori S."/>
            <person name="Arai W."/>
            <person name="Tsubouchi T."/>
            <person name="Morono Y."/>
            <person name="Uchiyama I."/>
            <person name="Ito T."/>
            <person name="Fujiyama A."/>
            <person name="Inagaki F."/>
            <person name="Takami H."/>
        </authorList>
    </citation>
    <scope>NUCLEOTIDE SEQUENCE</scope>
    <source>
        <strain evidence="1">Expedition CK06-06</strain>
    </source>
</reference>
<sequence>MMSPAGKLFVATMGEQSMEWTKTIEQSAWRKERNAAYHVDDRGCYVESLTPPGTSQRVNSRIFISEKILREELSTAGLVISRFHRFAPEADPSDITFLLEAQRQEDNTTTESNT</sequence>
<evidence type="ECO:0000313" key="1">
    <source>
        <dbReference type="EMBL" id="GAG47811.1"/>
    </source>
</evidence>
<proteinExistence type="predicted"/>
<accession>X0ZHI3</accession>
<dbReference type="EMBL" id="BARS01055660">
    <property type="protein sequence ID" value="GAG47811.1"/>
    <property type="molecule type" value="Genomic_DNA"/>
</dbReference>
<feature type="non-terminal residue" evidence="1">
    <location>
        <position position="114"/>
    </location>
</feature>
<name>X0ZHI3_9ZZZZ</name>
<dbReference type="AlphaFoldDB" id="X0ZHI3"/>
<gene>
    <name evidence="1" type="ORF">S01H1_82138</name>
</gene>
<protein>
    <submittedName>
        <fullName evidence="1">Uncharacterized protein</fullName>
    </submittedName>
</protein>
<organism evidence="1">
    <name type="scientific">marine sediment metagenome</name>
    <dbReference type="NCBI Taxonomy" id="412755"/>
    <lineage>
        <taxon>unclassified sequences</taxon>
        <taxon>metagenomes</taxon>
        <taxon>ecological metagenomes</taxon>
    </lineage>
</organism>